<evidence type="ECO:0000313" key="3">
    <source>
        <dbReference type="Proteomes" id="UP000276133"/>
    </source>
</evidence>
<reference evidence="2 3" key="1">
    <citation type="journal article" date="2018" name="Sci. Rep.">
        <title>Genomic signatures of local adaptation to the degree of environmental predictability in rotifers.</title>
        <authorList>
            <person name="Franch-Gras L."/>
            <person name="Hahn C."/>
            <person name="Garcia-Roger E.M."/>
            <person name="Carmona M.J."/>
            <person name="Serra M."/>
            <person name="Gomez A."/>
        </authorList>
    </citation>
    <scope>NUCLEOTIDE SEQUENCE [LARGE SCALE GENOMIC DNA]</scope>
    <source>
        <strain evidence="2">HYR1</strain>
    </source>
</reference>
<keyword evidence="1" id="KW-0472">Membrane</keyword>
<name>A0A3M7RFZ7_BRAPC</name>
<dbReference type="EMBL" id="REGN01003480">
    <property type="protein sequence ID" value="RNA22374.1"/>
    <property type="molecule type" value="Genomic_DNA"/>
</dbReference>
<organism evidence="2 3">
    <name type="scientific">Brachionus plicatilis</name>
    <name type="common">Marine rotifer</name>
    <name type="synonym">Brachionus muelleri</name>
    <dbReference type="NCBI Taxonomy" id="10195"/>
    <lineage>
        <taxon>Eukaryota</taxon>
        <taxon>Metazoa</taxon>
        <taxon>Spiralia</taxon>
        <taxon>Gnathifera</taxon>
        <taxon>Rotifera</taxon>
        <taxon>Eurotatoria</taxon>
        <taxon>Monogononta</taxon>
        <taxon>Pseudotrocha</taxon>
        <taxon>Ploima</taxon>
        <taxon>Brachionidae</taxon>
        <taxon>Brachionus</taxon>
    </lineage>
</organism>
<comment type="caution">
    <text evidence="2">The sequence shown here is derived from an EMBL/GenBank/DDBJ whole genome shotgun (WGS) entry which is preliminary data.</text>
</comment>
<sequence>MLEKYLTLELKNYQLISRFYDSSHQDLFIFQTEIKFYYDLQKFFRNELLVAVYLLRQRYFNNNSKFKYLENISSLIFVLYVLILVENHPCPKN</sequence>
<feature type="transmembrane region" description="Helical" evidence="1">
    <location>
        <begin position="68"/>
        <end position="85"/>
    </location>
</feature>
<dbReference type="AlphaFoldDB" id="A0A3M7RFZ7"/>
<keyword evidence="1" id="KW-1133">Transmembrane helix</keyword>
<proteinExistence type="predicted"/>
<gene>
    <name evidence="2" type="ORF">BpHYR1_028457</name>
</gene>
<evidence type="ECO:0000256" key="1">
    <source>
        <dbReference type="SAM" id="Phobius"/>
    </source>
</evidence>
<accession>A0A3M7RFZ7</accession>
<keyword evidence="3" id="KW-1185">Reference proteome</keyword>
<evidence type="ECO:0000313" key="2">
    <source>
        <dbReference type="EMBL" id="RNA22374.1"/>
    </source>
</evidence>
<keyword evidence="1" id="KW-0812">Transmembrane</keyword>
<protein>
    <submittedName>
        <fullName evidence="2">Uncharacterized protein</fullName>
    </submittedName>
</protein>
<dbReference type="Proteomes" id="UP000276133">
    <property type="component" value="Unassembled WGS sequence"/>
</dbReference>